<dbReference type="InterPro" id="IPR055119">
    <property type="entry name" value="Mig18_Fn1"/>
</dbReference>
<evidence type="ECO:0000259" key="1">
    <source>
        <dbReference type="Pfam" id="PF23003"/>
    </source>
</evidence>
<feature type="domain" description="Abnormal cell migration protein 18-like fibronectin type I" evidence="1">
    <location>
        <begin position="34"/>
        <end position="114"/>
    </location>
</feature>
<sequence length="293" mass="32461">VGCTVNNGTSVKNGVILTTSQWYFTCINSIWMMTGCVVNGQLVPENKTFQMVDQQQRAFWGVCRQLGDDPRPPRMLYQDLKGCLDVNGNPVNPGDMFLFTQYLWAKCAMKKGSTVIPGFGAVPINEVSWTLEGCNNGTGVVVPDGQEFIFLQDVFQIVGARLICNLKAPGVTPRSCVVGVYKNDKWDVRILPDKCYVKRDASVGYCRLINNENDGTVFWRLNFAPNNDQNIKALTDRSYSECSLPDEQLTNMANGNMGKILASDPTMSQKTKNGTKKSTKLLSNNVIIQNNSS</sequence>
<organism evidence="2 3">
    <name type="scientific">Romanomermis culicivorax</name>
    <name type="common">Nematode worm</name>
    <dbReference type="NCBI Taxonomy" id="13658"/>
    <lineage>
        <taxon>Eukaryota</taxon>
        <taxon>Metazoa</taxon>
        <taxon>Ecdysozoa</taxon>
        <taxon>Nematoda</taxon>
        <taxon>Enoplea</taxon>
        <taxon>Dorylaimia</taxon>
        <taxon>Mermithida</taxon>
        <taxon>Mermithoidea</taxon>
        <taxon>Mermithidae</taxon>
        <taxon>Romanomermis</taxon>
    </lineage>
</organism>
<accession>A0A915HV26</accession>
<dbReference type="Pfam" id="PF23003">
    <property type="entry name" value="Fn1_2"/>
    <property type="match status" value="1"/>
</dbReference>
<evidence type="ECO:0000313" key="3">
    <source>
        <dbReference type="WBParaSite" id="nRc.2.0.1.t05749-RA"/>
    </source>
</evidence>
<dbReference type="WBParaSite" id="nRc.2.0.1.t05749-RA">
    <property type="protein sequence ID" value="nRc.2.0.1.t05749-RA"/>
    <property type="gene ID" value="nRc.2.0.1.g05749"/>
</dbReference>
<proteinExistence type="predicted"/>
<protein>
    <recommendedName>
        <fullName evidence="1">Abnormal cell migration protein 18-like fibronectin type I domain-containing protein</fullName>
    </recommendedName>
</protein>
<keyword evidence="2" id="KW-1185">Reference proteome</keyword>
<reference evidence="3" key="1">
    <citation type="submission" date="2022-11" db="UniProtKB">
        <authorList>
            <consortium name="WormBaseParasite"/>
        </authorList>
    </citation>
    <scope>IDENTIFICATION</scope>
</reference>
<dbReference type="Proteomes" id="UP000887565">
    <property type="component" value="Unplaced"/>
</dbReference>
<name>A0A915HV26_ROMCU</name>
<evidence type="ECO:0000313" key="2">
    <source>
        <dbReference type="Proteomes" id="UP000887565"/>
    </source>
</evidence>
<dbReference type="AlphaFoldDB" id="A0A915HV26"/>